<dbReference type="EMBL" id="RQSP01000003">
    <property type="protein sequence ID" value="KAB5608299.1"/>
    <property type="molecule type" value="Genomic_DNA"/>
</dbReference>
<feature type="coiled-coil region" evidence="2">
    <location>
        <begin position="114"/>
        <end position="162"/>
    </location>
</feature>
<dbReference type="Pfam" id="PF05949">
    <property type="entry name" value="DUF881"/>
    <property type="match status" value="1"/>
</dbReference>
<feature type="compositionally biased region" description="Basic and acidic residues" evidence="3">
    <location>
        <begin position="34"/>
        <end position="57"/>
    </location>
</feature>
<gene>
    <name evidence="5" type="ORF">EHS19_01315</name>
</gene>
<keyword evidence="4" id="KW-1133">Transmembrane helix</keyword>
<evidence type="ECO:0000313" key="5">
    <source>
        <dbReference type="EMBL" id="KAB5608299.1"/>
    </source>
</evidence>
<proteinExistence type="inferred from homology"/>
<dbReference type="Gene3D" id="3.30.70.1880">
    <property type="entry name" value="Protein of unknown function DUF881"/>
    <property type="match status" value="1"/>
</dbReference>
<keyword evidence="2" id="KW-0175">Coiled coil</keyword>
<dbReference type="OrthoDB" id="3211287at2"/>
<reference evidence="5 6" key="1">
    <citation type="journal article" date="2019" name="Int. J. Syst. Evol. Microbiol.">
        <title>Bifidobacterium jacchi sp. nov., isolated from the faeces of a baby common marmoset (Callithrix jacchus).</title>
        <authorList>
            <person name="Modesto M."/>
            <person name="Watanabe K."/>
            <person name="Arita M."/>
            <person name="Satti M."/>
            <person name="Oki K."/>
            <person name="Sciavilla P."/>
            <person name="Patavino C."/>
            <person name="Camma C."/>
            <person name="Michelini S."/>
            <person name="Sgorbati B."/>
            <person name="Mattarelli P."/>
        </authorList>
    </citation>
    <scope>NUCLEOTIDE SEQUENCE [LARGE SCALE GENOMIC DNA]</scope>
    <source>
        <strain evidence="5 6">MRM 9.3</strain>
    </source>
</reference>
<keyword evidence="6" id="KW-1185">Reference proteome</keyword>
<evidence type="ECO:0000313" key="6">
    <source>
        <dbReference type="Proteomes" id="UP000326336"/>
    </source>
</evidence>
<protein>
    <submittedName>
        <fullName evidence="5">DUF881 domain-containing protein</fullName>
    </submittedName>
</protein>
<dbReference type="AlphaFoldDB" id="A0A5N5RMW9"/>
<dbReference type="PANTHER" id="PTHR37313:SF2">
    <property type="entry name" value="UPF0749 PROTEIN YLXX"/>
    <property type="match status" value="1"/>
</dbReference>
<keyword evidence="4" id="KW-0472">Membrane</keyword>
<accession>A0A5N5RMW9</accession>
<comment type="similarity">
    <text evidence="1">Belongs to the UPF0749 family.</text>
</comment>
<feature type="region of interest" description="Disordered" evidence="3">
    <location>
        <begin position="1"/>
        <end position="61"/>
    </location>
</feature>
<feature type="compositionally biased region" description="Basic residues" evidence="3">
    <location>
        <begin position="24"/>
        <end position="33"/>
    </location>
</feature>
<sequence>MTDHKRDNNTASRGDAQPSDGGARRARRSRRGARRNDDLLSKMHTQHAQDRENDRMETGSFPIVRKTPKRSLSANPLRMRLMTSVFLVVMCALLGFGYMIQVNNTKSAYETMSEDELTRLISETTTQVQNLEQRKNELTDQLDTLKATANKQQEAEKIAKQNEETSGILTGRLPATGKGVVIRISEGSKTPIDASTMFNLLEELRNAGAEVISVGSVRVVTSTYISDSNDGLICDGTLLESPYVVKAIGDPQNLQNAVNMAGGVGSRLKVKFGATVSVTAPDTVKIDEVREAQRYQYAKRAE</sequence>
<dbReference type="GO" id="GO:0005886">
    <property type="term" value="C:plasma membrane"/>
    <property type="evidence" value="ECO:0007669"/>
    <property type="project" value="TreeGrafter"/>
</dbReference>
<organism evidence="5 6">
    <name type="scientific">Bifidobacterium jacchi</name>
    <dbReference type="NCBI Taxonomy" id="2490545"/>
    <lineage>
        <taxon>Bacteria</taxon>
        <taxon>Bacillati</taxon>
        <taxon>Actinomycetota</taxon>
        <taxon>Actinomycetes</taxon>
        <taxon>Bifidobacteriales</taxon>
        <taxon>Bifidobacteriaceae</taxon>
        <taxon>Bifidobacterium</taxon>
    </lineage>
</organism>
<evidence type="ECO:0000256" key="2">
    <source>
        <dbReference type="SAM" id="Coils"/>
    </source>
</evidence>
<name>A0A5N5RMW9_9BIFI</name>
<evidence type="ECO:0000256" key="4">
    <source>
        <dbReference type="SAM" id="Phobius"/>
    </source>
</evidence>
<dbReference type="InterPro" id="IPR010273">
    <property type="entry name" value="DUF881"/>
</dbReference>
<evidence type="ECO:0000256" key="3">
    <source>
        <dbReference type="SAM" id="MobiDB-lite"/>
    </source>
</evidence>
<feature type="transmembrane region" description="Helical" evidence="4">
    <location>
        <begin position="79"/>
        <end position="100"/>
    </location>
</feature>
<keyword evidence="4" id="KW-0812">Transmembrane</keyword>
<dbReference type="PANTHER" id="PTHR37313">
    <property type="entry name" value="UPF0749 PROTEIN RV1825"/>
    <property type="match status" value="1"/>
</dbReference>
<comment type="caution">
    <text evidence="5">The sequence shown here is derived from an EMBL/GenBank/DDBJ whole genome shotgun (WGS) entry which is preliminary data.</text>
</comment>
<dbReference type="Proteomes" id="UP000326336">
    <property type="component" value="Unassembled WGS sequence"/>
</dbReference>
<evidence type="ECO:0000256" key="1">
    <source>
        <dbReference type="ARBA" id="ARBA00009108"/>
    </source>
</evidence>